<proteinExistence type="predicted"/>
<evidence type="ECO:0000256" key="8">
    <source>
        <dbReference type="ARBA" id="ARBA00022777"/>
    </source>
</evidence>
<dbReference type="InterPro" id="IPR005467">
    <property type="entry name" value="His_kinase_dom"/>
</dbReference>
<evidence type="ECO:0000256" key="4">
    <source>
        <dbReference type="ARBA" id="ARBA00022553"/>
    </source>
</evidence>
<dbReference type="PROSITE" id="PS50109">
    <property type="entry name" value="HIS_KIN"/>
    <property type="match status" value="1"/>
</dbReference>
<dbReference type="FunFam" id="3.30.565.10:FF:000006">
    <property type="entry name" value="Sensor histidine kinase WalK"/>
    <property type="match status" value="1"/>
</dbReference>
<dbReference type="GO" id="GO:0016020">
    <property type="term" value="C:membrane"/>
    <property type="evidence" value="ECO:0007669"/>
    <property type="project" value="UniProtKB-SubCell"/>
</dbReference>
<dbReference type="Gene3D" id="1.10.287.130">
    <property type="match status" value="1"/>
</dbReference>
<keyword evidence="7" id="KW-0547">Nucleotide-binding</keyword>
<dbReference type="SUPFAM" id="SSF55874">
    <property type="entry name" value="ATPase domain of HSP90 chaperone/DNA topoisomerase II/histidine kinase"/>
    <property type="match status" value="1"/>
</dbReference>
<dbReference type="CDD" id="cd00082">
    <property type="entry name" value="HisKA"/>
    <property type="match status" value="1"/>
</dbReference>
<dbReference type="STRING" id="1802516.A3A75_03375"/>
<evidence type="ECO:0000256" key="13">
    <source>
        <dbReference type="SAM" id="Coils"/>
    </source>
</evidence>
<dbReference type="Gene3D" id="3.30.450.40">
    <property type="match status" value="1"/>
</dbReference>
<keyword evidence="4" id="KW-0597">Phosphoprotein</keyword>
<keyword evidence="10" id="KW-1133">Transmembrane helix</keyword>
<evidence type="ECO:0000256" key="9">
    <source>
        <dbReference type="ARBA" id="ARBA00022840"/>
    </source>
</evidence>
<dbReference type="Proteomes" id="UP000179018">
    <property type="component" value="Unassembled WGS sequence"/>
</dbReference>
<dbReference type="InterPro" id="IPR004358">
    <property type="entry name" value="Sig_transdc_His_kin-like_C"/>
</dbReference>
<dbReference type="SMART" id="SM00388">
    <property type="entry name" value="HisKA"/>
    <property type="match status" value="1"/>
</dbReference>
<evidence type="ECO:0000256" key="12">
    <source>
        <dbReference type="ARBA" id="ARBA00023136"/>
    </source>
</evidence>
<dbReference type="Pfam" id="PF13426">
    <property type="entry name" value="PAS_9"/>
    <property type="match status" value="1"/>
</dbReference>
<evidence type="ECO:0000256" key="5">
    <source>
        <dbReference type="ARBA" id="ARBA00022679"/>
    </source>
</evidence>
<evidence type="ECO:0000256" key="10">
    <source>
        <dbReference type="ARBA" id="ARBA00022989"/>
    </source>
</evidence>
<organism evidence="16 17">
    <name type="scientific">Candidatus Woesebacteria bacterium RIFCSPLOWO2_01_FULL_39_10</name>
    <dbReference type="NCBI Taxonomy" id="1802516"/>
    <lineage>
        <taxon>Bacteria</taxon>
        <taxon>Candidatus Woeseibacteriota</taxon>
    </lineage>
</organism>
<evidence type="ECO:0000256" key="11">
    <source>
        <dbReference type="ARBA" id="ARBA00023012"/>
    </source>
</evidence>
<dbReference type="CDD" id="cd00130">
    <property type="entry name" value="PAS"/>
    <property type="match status" value="1"/>
</dbReference>
<dbReference type="Gene3D" id="3.30.450.20">
    <property type="entry name" value="PAS domain"/>
    <property type="match status" value="1"/>
</dbReference>
<dbReference type="PANTHER" id="PTHR42878">
    <property type="entry name" value="TWO-COMPONENT HISTIDINE KINASE"/>
    <property type="match status" value="1"/>
</dbReference>
<dbReference type="SMART" id="SM00065">
    <property type="entry name" value="GAF"/>
    <property type="match status" value="1"/>
</dbReference>
<evidence type="ECO:0000256" key="1">
    <source>
        <dbReference type="ARBA" id="ARBA00000085"/>
    </source>
</evidence>
<dbReference type="GO" id="GO:0000156">
    <property type="term" value="F:phosphorelay response regulator activity"/>
    <property type="evidence" value="ECO:0007669"/>
    <property type="project" value="TreeGrafter"/>
</dbReference>
<evidence type="ECO:0000256" key="2">
    <source>
        <dbReference type="ARBA" id="ARBA00004141"/>
    </source>
</evidence>
<dbReference type="InterPro" id="IPR035965">
    <property type="entry name" value="PAS-like_dom_sf"/>
</dbReference>
<dbReference type="SMART" id="SM00387">
    <property type="entry name" value="HATPase_c"/>
    <property type="match status" value="1"/>
</dbReference>
<sequence length="552" mass="62783">MDPAQTLVNEEKRLSSLYSLKILDTPNEERFDRITFLAIRIFGTPYAGIGFIDKSRVWFKSMQHFDLKEISRDKSFEKHVIENGEVFILEDAHDNPMFQNNPLVLGGPKFRFYAGVPLVMNAEKVGVLFIADRFPRKLTGVESVTFKDVSAWVEVEMLKNVVNYQNTQTLTEIQEQLTTRNRQLEEEKAKHDAMIENIGEGVIGINDKGEIIFTNKSVENMTGFSQSELMGKPIWTSLKMVDKFDKEVEVNETPVRNALYLNKKIATSDYFYVRRDNTKFPVAMTATPIVVFEQVLGGAVVFRDITKEKEVDRMKTEFISLASHQLRTPLSAMKWFCEIILDGDVGSINEEQKEVLNNIYHSNERMISLVNTLLNISRIESGRLIIDPEPTDLKKLINEVILELRPRLDKKKHHLAISVHENLPAINIDPKLVRHVYMNLLTNAIKYTPEGGEVVVMVSRSGREIVSQISDSGYGIPKNQAEQVFKKFFRAENIVKVETEGTGLGLYLTKTIVESSGGRIWFESSEGKGTTFWFTLPISGSVEKKGEVSLDT</sequence>
<accession>A0A1F8B5Q4</accession>
<evidence type="ECO:0000313" key="16">
    <source>
        <dbReference type="EMBL" id="OGM59366.1"/>
    </source>
</evidence>
<evidence type="ECO:0000256" key="6">
    <source>
        <dbReference type="ARBA" id="ARBA00022692"/>
    </source>
</evidence>
<evidence type="ECO:0000256" key="3">
    <source>
        <dbReference type="ARBA" id="ARBA00012438"/>
    </source>
</evidence>
<dbReference type="FunFam" id="1.10.287.130:FF:000001">
    <property type="entry name" value="Two-component sensor histidine kinase"/>
    <property type="match status" value="1"/>
</dbReference>
<dbReference type="AlphaFoldDB" id="A0A1F8B5Q4"/>
<keyword evidence="8" id="KW-0418">Kinase</keyword>
<dbReference type="EMBL" id="MGHC01000022">
    <property type="protein sequence ID" value="OGM59366.1"/>
    <property type="molecule type" value="Genomic_DNA"/>
</dbReference>
<dbReference type="PROSITE" id="PS50112">
    <property type="entry name" value="PAS"/>
    <property type="match status" value="1"/>
</dbReference>
<dbReference type="SMART" id="SM00091">
    <property type="entry name" value="PAS"/>
    <property type="match status" value="1"/>
</dbReference>
<evidence type="ECO:0000313" key="17">
    <source>
        <dbReference type="Proteomes" id="UP000179018"/>
    </source>
</evidence>
<keyword evidence="5" id="KW-0808">Transferase</keyword>
<dbReference type="Pfam" id="PF02518">
    <property type="entry name" value="HATPase_c"/>
    <property type="match status" value="1"/>
</dbReference>
<keyword evidence="13" id="KW-0175">Coiled coil</keyword>
<dbReference type="PRINTS" id="PR00344">
    <property type="entry name" value="BCTRLSENSOR"/>
</dbReference>
<keyword evidence="6" id="KW-0812">Transmembrane</keyword>
<dbReference type="NCBIfam" id="TIGR00229">
    <property type="entry name" value="sensory_box"/>
    <property type="match status" value="1"/>
</dbReference>
<dbReference type="InterPro" id="IPR003661">
    <property type="entry name" value="HisK_dim/P_dom"/>
</dbReference>
<keyword evidence="9" id="KW-0067">ATP-binding</keyword>
<evidence type="ECO:0000256" key="7">
    <source>
        <dbReference type="ARBA" id="ARBA00022741"/>
    </source>
</evidence>
<protein>
    <recommendedName>
        <fullName evidence="3">histidine kinase</fullName>
        <ecNumber evidence="3">2.7.13.3</ecNumber>
    </recommendedName>
</protein>
<dbReference type="Gene3D" id="3.30.565.10">
    <property type="entry name" value="Histidine kinase-like ATPase, C-terminal domain"/>
    <property type="match status" value="1"/>
</dbReference>
<evidence type="ECO:0000259" key="14">
    <source>
        <dbReference type="PROSITE" id="PS50109"/>
    </source>
</evidence>
<dbReference type="EC" id="2.7.13.3" evidence="3"/>
<dbReference type="InterPro" id="IPR003594">
    <property type="entry name" value="HATPase_dom"/>
</dbReference>
<feature type="domain" description="Histidine kinase" evidence="14">
    <location>
        <begin position="321"/>
        <end position="540"/>
    </location>
</feature>
<dbReference type="InterPro" id="IPR036890">
    <property type="entry name" value="HATPase_C_sf"/>
</dbReference>
<keyword evidence="11" id="KW-0902">Two-component regulatory system</keyword>
<feature type="domain" description="PAS" evidence="15">
    <location>
        <begin position="187"/>
        <end position="232"/>
    </location>
</feature>
<reference evidence="16 17" key="1">
    <citation type="journal article" date="2016" name="Nat. Commun.">
        <title>Thousands of microbial genomes shed light on interconnected biogeochemical processes in an aquifer system.</title>
        <authorList>
            <person name="Anantharaman K."/>
            <person name="Brown C.T."/>
            <person name="Hug L.A."/>
            <person name="Sharon I."/>
            <person name="Castelle C.J."/>
            <person name="Probst A.J."/>
            <person name="Thomas B.C."/>
            <person name="Singh A."/>
            <person name="Wilkins M.J."/>
            <person name="Karaoz U."/>
            <person name="Brodie E.L."/>
            <person name="Williams K.H."/>
            <person name="Hubbard S.S."/>
            <person name="Banfield J.F."/>
        </authorList>
    </citation>
    <scope>NUCLEOTIDE SEQUENCE [LARGE SCALE GENOMIC DNA]</scope>
</reference>
<dbReference type="CDD" id="cd00075">
    <property type="entry name" value="HATPase"/>
    <property type="match status" value="1"/>
</dbReference>
<comment type="caution">
    <text evidence="16">The sequence shown here is derived from an EMBL/GenBank/DDBJ whole genome shotgun (WGS) entry which is preliminary data.</text>
</comment>
<dbReference type="InterPro" id="IPR003018">
    <property type="entry name" value="GAF"/>
</dbReference>
<dbReference type="InterPro" id="IPR036097">
    <property type="entry name" value="HisK_dim/P_sf"/>
</dbReference>
<feature type="coiled-coil region" evidence="13">
    <location>
        <begin position="167"/>
        <end position="194"/>
    </location>
</feature>
<evidence type="ECO:0000259" key="15">
    <source>
        <dbReference type="PROSITE" id="PS50112"/>
    </source>
</evidence>
<gene>
    <name evidence="16" type="ORF">A3A75_03375</name>
</gene>
<dbReference type="InterPro" id="IPR050351">
    <property type="entry name" value="BphY/WalK/GraS-like"/>
</dbReference>
<dbReference type="GO" id="GO:0030295">
    <property type="term" value="F:protein kinase activator activity"/>
    <property type="evidence" value="ECO:0007669"/>
    <property type="project" value="TreeGrafter"/>
</dbReference>
<dbReference type="InterPro" id="IPR029016">
    <property type="entry name" value="GAF-like_dom_sf"/>
</dbReference>
<dbReference type="PANTHER" id="PTHR42878:SF7">
    <property type="entry name" value="SENSOR HISTIDINE KINASE GLRK"/>
    <property type="match status" value="1"/>
</dbReference>
<dbReference type="GO" id="GO:0005524">
    <property type="term" value="F:ATP binding"/>
    <property type="evidence" value="ECO:0007669"/>
    <property type="project" value="UniProtKB-KW"/>
</dbReference>
<dbReference type="Pfam" id="PF01590">
    <property type="entry name" value="GAF"/>
    <property type="match status" value="1"/>
</dbReference>
<comment type="subcellular location">
    <subcellularLocation>
        <location evidence="2">Membrane</location>
        <topology evidence="2">Multi-pass membrane protein</topology>
    </subcellularLocation>
</comment>
<comment type="catalytic activity">
    <reaction evidence="1">
        <text>ATP + protein L-histidine = ADP + protein N-phospho-L-histidine.</text>
        <dbReference type="EC" id="2.7.13.3"/>
    </reaction>
</comment>
<dbReference type="GO" id="GO:0000155">
    <property type="term" value="F:phosphorelay sensor kinase activity"/>
    <property type="evidence" value="ECO:0007669"/>
    <property type="project" value="InterPro"/>
</dbReference>
<dbReference type="GO" id="GO:0007234">
    <property type="term" value="P:osmosensory signaling via phosphorelay pathway"/>
    <property type="evidence" value="ECO:0007669"/>
    <property type="project" value="TreeGrafter"/>
</dbReference>
<dbReference type="SUPFAM" id="SSF47384">
    <property type="entry name" value="Homodimeric domain of signal transducing histidine kinase"/>
    <property type="match status" value="1"/>
</dbReference>
<dbReference type="Pfam" id="PF00512">
    <property type="entry name" value="HisKA"/>
    <property type="match status" value="1"/>
</dbReference>
<dbReference type="SUPFAM" id="SSF55785">
    <property type="entry name" value="PYP-like sensor domain (PAS domain)"/>
    <property type="match status" value="1"/>
</dbReference>
<dbReference type="InterPro" id="IPR000014">
    <property type="entry name" value="PAS"/>
</dbReference>
<name>A0A1F8B5Q4_9BACT</name>
<dbReference type="SUPFAM" id="SSF55781">
    <property type="entry name" value="GAF domain-like"/>
    <property type="match status" value="1"/>
</dbReference>
<keyword evidence="12" id="KW-0472">Membrane</keyword>